<feature type="transmembrane region" description="Helical" evidence="6">
    <location>
        <begin position="104"/>
        <end position="121"/>
    </location>
</feature>
<evidence type="ECO:0000256" key="1">
    <source>
        <dbReference type="ARBA" id="ARBA00004651"/>
    </source>
</evidence>
<reference evidence="7 8" key="1">
    <citation type="submission" date="2016-11" db="EMBL/GenBank/DDBJ databases">
        <authorList>
            <person name="Jaros S."/>
            <person name="Januszkiewicz K."/>
            <person name="Wedrychowicz H."/>
        </authorList>
    </citation>
    <scope>NUCLEOTIDE SEQUENCE [LARGE SCALE GENOMIC DNA]</scope>
    <source>
        <strain evidence="7 8">DSM 10068</strain>
    </source>
</reference>
<sequence>MNETSIRDRKEPFARIVKRDDISRVKAWGIRLAAILLSLLAGGLLILALGHNPFAVYRDMVTGSLATKTALIATAKIAIPLLGAAISIAPAFKMKFWNIGTEGQIMAGALAASYFALFQHGNMSRPVLILVMFAASVVAGGIWGFIPAFFKAKWGTNETLFTLMLNYIIIGIVKYLRMGPWKNPASGGFPKIAMFDDAARLPSVFGVNIGWIIVLALAVLMFIYMRYSKQGYEIAVVGESVRTSKYIGMNVPKVIIRTIVISGAIAGLVGCLIVAGSAYTLSDTSSGGYGFTAITVAWLGGLNPFAMIIITVFLAVLTKGANTIQTNFKIPASASDVLIGMILFFMLGCEFFIKYRLIFRTRRRIEVVPND</sequence>
<feature type="transmembrane region" description="Helical" evidence="6">
    <location>
        <begin position="28"/>
        <end position="50"/>
    </location>
</feature>
<keyword evidence="8" id="KW-1185">Reference proteome</keyword>
<feature type="transmembrane region" description="Helical" evidence="6">
    <location>
        <begin position="204"/>
        <end position="224"/>
    </location>
</feature>
<keyword evidence="4 6" id="KW-1133">Transmembrane helix</keyword>
<keyword evidence="3 6" id="KW-0812">Transmembrane</keyword>
<proteinExistence type="predicted"/>
<organism evidence="7 8">
    <name type="scientific">Sporobacter termitidis DSM 10068</name>
    <dbReference type="NCBI Taxonomy" id="1123282"/>
    <lineage>
        <taxon>Bacteria</taxon>
        <taxon>Bacillati</taxon>
        <taxon>Bacillota</taxon>
        <taxon>Clostridia</taxon>
        <taxon>Eubacteriales</taxon>
        <taxon>Oscillospiraceae</taxon>
        <taxon>Sporobacter</taxon>
    </lineage>
</organism>
<evidence type="ECO:0000256" key="4">
    <source>
        <dbReference type="ARBA" id="ARBA00022989"/>
    </source>
</evidence>
<feature type="transmembrane region" description="Helical" evidence="6">
    <location>
        <begin position="158"/>
        <end position="176"/>
    </location>
</feature>
<name>A0A1M5YY62_9FIRM</name>
<evidence type="ECO:0000256" key="3">
    <source>
        <dbReference type="ARBA" id="ARBA00022692"/>
    </source>
</evidence>
<dbReference type="RefSeq" id="WP_073080624.1">
    <property type="nucleotide sequence ID" value="NZ_FQXV01000011.1"/>
</dbReference>
<feature type="transmembrane region" description="Helical" evidence="6">
    <location>
        <begin position="127"/>
        <end position="146"/>
    </location>
</feature>
<evidence type="ECO:0000313" key="8">
    <source>
        <dbReference type="Proteomes" id="UP000183995"/>
    </source>
</evidence>
<evidence type="ECO:0000256" key="5">
    <source>
        <dbReference type="ARBA" id="ARBA00023136"/>
    </source>
</evidence>
<dbReference type="CDD" id="cd06580">
    <property type="entry name" value="TM_PBP1_transp_TpRbsC_like"/>
    <property type="match status" value="1"/>
</dbReference>
<dbReference type="AlphaFoldDB" id="A0A1M5YY62"/>
<keyword evidence="2" id="KW-1003">Cell membrane</keyword>
<dbReference type="EMBL" id="FQXV01000011">
    <property type="protein sequence ID" value="SHI16979.1"/>
    <property type="molecule type" value="Genomic_DNA"/>
</dbReference>
<keyword evidence="5 6" id="KW-0472">Membrane</keyword>
<dbReference type="GO" id="GO:0022857">
    <property type="term" value="F:transmembrane transporter activity"/>
    <property type="evidence" value="ECO:0007669"/>
    <property type="project" value="InterPro"/>
</dbReference>
<comment type="subcellular location">
    <subcellularLocation>
        <location evidence="1">Cell membrane</location>
        <topology evidence="1">Multi-pass membrane protein</topology>
    </subcellularLocation>
</comment>
<dbReference type="STRING" id="1123282.SAMN02745823_02996"/>
<dbReference type="Pfam" id="PF02653">
    <property type="entry name" value="BPD_transp_2"/>
    <property type="match status" value="1"/>
</dbReference>
<gene>
    <name evidence="7" type="ORF">SAMN02745823_02996</name>
</gene>
<dbReference type="GO" id="GO:0005886">
    <property type="term" value="C:plasma membrane"/>
    <property type="evidence" value="ECO:0007669"/>
    <property type="project" value="UniProtKB-SubCell"/>
</dbReference>
<protein>
    <submittedName>
        <fullName evidence="7">Nucleoside ABC transporter membrane protein</fullName>
    </submittedName>
</protein>
<dbReference type="Proteomes" id="UP000183995">
    <property type="component" value="Unassembled WGS sequence"/>
</dbReference>
<feature type="transmembrane region" description="Helical" evidence="6">
    <location>
        <begin position="70"/>
        <end position="92"/>
    </location>
</feature>
<accession>A0A1M5YY62</accession>
<feature type="transmembrane region" description="Helical" evidence="6">
    <location>
        <begin position="254"/>
        <end position="279"/>
    </location>
</feature>
<dbReference type="PANTHER" id="PTHR47089">
    <property type="entry name" value="ABC TRANSPORTER, PERMEASE PROTEIN"/>
    <property type="match status" value="1"/>
</dbReference>
<dbReference type="PANTHER" id="PTHR47089:SF1">
    <property type="entry name" value="GUANOSINE ABC TRANSPORTER PERMEASE PROTEIN NUPP"/>
    <property type="match status" value="1"/>
</dbReference>
<feature type="transmembrane region" description="Helical" evidence="6">
    <location>
        <begin position="337"/>
        <end position="355"/>
    </location>
</feature>
<dbReference type="InterPro" id="IPR001851">
    <property type="entry name" value="ABC_transp_permease"/>
</dbReference>
<evidence type="ECO:0000313" key="7">
    <source>
        <dbReference type="EMBL" id="SHI16979.1"/>
    </source>
</evidence>
<evidence type="ECO:0000256" key="6">
    <source>
        <dbReference type="SAM" id="Phobius"/>
    </source>
</evidence>
<evidence type="ECO:0000256" key="2">
    <source>
        <dbReference type="ARBA" id="ARBA00022475"/>
    </source>
</evidence>
<feature type="transmembrane region" description="Helical" evidence="6">
    <location>
        <begin position="291"/>
        <end position="317"/>
    </location>
</feature>